<evidence type="ECO:0000256" key="1">
    <source>
        <dbReference type="SAM" id="MobiDB-lite"/>
    </source>
</evidence>
<dbReference type="Pfam" id="PF10607">
    <property type="entry name" value="CTLH"/>
    <property type="match status" value="1"/>
</dbReference>
<evidence type="ECO:0000313" key="4">
    <source>
        <dbReference type="Proteomes" id="UP000663853"/>
    </source>
</evidence>
<dbReference type="Proteomes" id="UP000663853">
    <property type="component" value="Unassembled WGS sequence"/>
</dbReference>
<gene>
    <name evidence="3" type="ORF">RDB_LOCUS111812</name>
</gene>
<dbReference type="EMBL" id="CAJMXA010003525">
    <property type="protein sequence ID" value="CAE6500473.1"/>
    <property type="molecule type" value="Genomic_DNA"/>
</dbReference>
<feature type="compositionally biased region" description="Polar residues" evidence="1">
    <location>
        <begin position="171"/>
        <end position="202"/>
    </location>
</feature>
<sequence length="472" mass="51420">MSLTQAGGTLPSASDRELRGVVLSYLLYHGHKDTARVFAGEITHREEAESIERCPLWLPQHSFSTPSIINSLKSSSHEAASALDHTSLPERDNDDQAPNAAKVSDLKKDITSSMDLNSVSESVLVDVEVRRKIRQTILSGRIDDAIELITHHLPTFLPINSPVGGICNAESKASNNSHELSAPTDASSPAHQATTPSRSPTPVSAPVKMDTLSEKPPQKSDAPASTTLETNPPTPGDPKLAHAPTQTTRDSKSLSLGRSVNPAHILFNLRVQQFVEAIRTVPLPPSSKDHNEAPLAESIKVEEDIEIISREGNEHEIPASAKSSSEARQRRLFQLASGLYQSIKTLACPADREIYAKEVEQVCSLMLGPSPESSLAAPYLSMTRREAVADQVNSAMLWYVGEAPAPRLQIWAQTAKVVWDQVATMQQTIPRTDDIPAGVRMYAKYVIRSAEGEDQTHENTATPFDFRSLTQA</sequence>
<accession>A0A8H3CXF0</accession>
<feature type="region of interest" description="Disordered" evidence="1">
    <location>
        <begin position="170"/>
        <end position="256"/>
    </location>
</feature>
<feature type="domain" description="CTLH/CRA C-terminal to LisH motif" evidence="2">
    <location>
        <begin position="264"/>
        <end position="414"/>
    </location>
</feature>
<dbReference type="AlphaFoldDB" id="A0A8H3CXF0"/>
<dbReference type="PANTHER" id="PTHR12864">
    <property type="entry name" value="RAN BINDING PROTEIN 9-RELATED"/>
    <property type="match status" value="1"/>
</dbReference>
<feature type="region of interest" description="Disordered" evidence="1">
    <location>
        <begin position="80"/>
        <end position="105"/>
    </location>
</feature>
<dbReference type="InterPro" id="IPR024964">
    <property type="entry name" value="CTLH/CRA"/>
</dbReference>
<protein>
    <recommendedName>
        <fullName evidence="2">CTLH/CRA C-terminal to LisH motif domain-containing protein</fullName>
    </recommendedName>
</protein>
<proteinExistence type="predicted"/>
<evidence type="ECO:0000259" key="2">
    <source>
        <dbReference type="Pfam" id="PF10607"/>
    </source>
</evidence>
<feature type="compositionally biased region" description="Polar residues" evidence="1">
    <location>
        <begin position="244"/>
        <end position="256"/>
    </location>
</feature>
<feature type="region of interest" description="Disordered" evidence="1">
    <location>
        <begin position="452"/>
        <end position="472"/>
    </location>
</feature>
<comment type="caution">
    <text evidence="3">The sequence shown here is derived from an EMBL/GenBank/DDBJ whole genome shotgun (WGS) entry which is preliminary data.</text>
</comment>
<feature type="compositionally biased region" description="Polar residues" evidence="1">
    <location>
        <begin position="458"/>
        <end position="472"/>
    </location>
</feature>
<dbReference type="InterPro" id="IPR050618">
    <property type="entry name" value="Ubq-SigPath_Reg"/>
</dbReference>
<reference evidence="3" key="1">
    <citation type="submission" date="2021-01" db="EMBL/GenBank/DDBJ databases">
        <authorList>
            <person name="Kaushik A."/>
        </authorList>
    </citation>
    <scope>NUCLEOTIDE SEQUENCE</scope>
    <source>
        <strain evidence="3">AG6-10EEA</strain>
    </source>
</reference>
<evidence type="ECO:0000313" key="3">
    <source>
        <dbReference type="EMBL" id="CAE6500473.1"/>
    </source>
</evidence>
<name>A0A8H3CXF0_9AGAM</name>
<organism evidence="3 4">
    <name type="scientific">Rhizoctonia solani</name>
    <dbReference type="NCBI Taxonomy" id="456999"/>
    <lineage>
        <taxon>Eukaryota</taxon>
        <taxon>Fungi</taxon>
        <taxon>Dikarya</taxon>
        <taxon>Basidiomycota</taxon>
        <taxon>Agaricomycotina</taxon>
        <taxon>Agaricomycetes</taxon>
        <taxon>Cantharellales</taxon>
        <taxon>Ceratobasidiaceae</taxon>
        <taxon>Rhizoctonia</taxon>
    </lineage>
</organism>